<reference evidence="1 2" key="1">
    <citation type="journal article" date="2016" name="Nat. Commun.">
        <title>Thousands of microbial genomes shed light on interconnected biogeochemical processes in an aquifer system.</title>
        <authorList>
            <person name="Anantharaman K."/>
            <person name="Brown C.T."/>
            <person name="Hug L.A."/>
            <person name="Sharon I."/>
            <person name="Castelle C.J."/>
            <person name="Probst A.J."/>
            <person name="Thomas B.C."/>
            <person name="Singh A."/>
            <person name="Wilkins M.J."/>
            <person name="Karaoz U."/>
            <person name="Brodie E.L."/>
            <person name="Williams K.H."/>
            <person name="Hubbard S.S."/>
            <person name="Banfield J.F."/>
        </authorList>
    </citation>
    <scope>NUCLEOTIDE SEQUENCE [LARGE SCALE GENOMIC DNA]</scope>
</reference>
<proteinExistence type="predicted"/>
<dbReference type="AlphaFoldDB" id="A0A1F7HJY3"/>
<sequence length="207" mass="23490">MAITSSRGRKNRKLSLKTLTLIVAITAAILVFYAGQKLSDRSSISNSSFAQGLTGAQPANFRRECKLAESSYKCIKFKRTIADFSGTQRRCTNFGPFETSCYIGMTFDRQYFIDRECNAEWIHNMYPAPYLPLQDSRVIAEIEDALRARYGNGFACRTEDDFLLPDQNGNPTVELGCLGYEKNCPNFIEGLQDYFDTFCDDILRNCH</sequence>
<organism evidence="1 2">
    <name type="scientific">Candidatus Roizmanbacteria bacterium RIFCSPHIGHO2_02_FULL_43_11</name>
    <dbReference type="NCBI Taxonomy" id="1802043"/>
    <lineage>
        <taxon>Bacteria</taxon>
        <taxon>Candidatus Roizmaniibacteriota</taxon>
    </lineage>
</organism>
<accession>A0A1F7HJY3</accession>
<gene>
    <name evidence="1" type="ORF">A3D08_02215</name>
</gene>
<evidence type="ECO:0000313" key="1">
    <source>
        <dbReference type="EMBL" id="OGK31344.1"/>
    </source>
</evidence>
<dbReference type="EMBL" id="MFZT01000019">
    <property type="protein sequence ID" value="OGK31344.1"/>
    <property type="molecule type" value="Genomic_DNA"/>
</dbReference>
<comment type="caution">
    <text evidence="1">The sequence shown here is derived from an EMBL/GenBank/DDBJ whole genome shotgun (WGS) entry which is preliminary data.</text>
</comment>
<dbReference type="Proteomes" id="UP000178098">
    <property type="component" value="Unassembled WGS sequence"/>
</dbReference>
<protein>
    <submittedName>
        <fullName evidence="1">Uncharacterized protein</fullName>
    </submittedName>
</protein>
<evidence type="ECO:0000313" key="2">
    <source>
        <dbReference type="Proteomes" id="UP000178098"/>
    </source>
</evidence>
<name>A0A1F7HJY3_9BACT</name>